<feature type="region of interest" description="Disordered" evidence="1">
    <location>
        <begin position="46"/>
        <end position="69"/>
    </location>
</feature>
<accession>A0A2T2ZZY7</accession>
<feature type="region of interest" description="Disordered" evidence="1">
    <location>
        <begin position="500"/>
        <end position="635"/>
    </location>
</feature>
<dbReference type="Proteomes" id="UP000241462">
    <property type="component" value="Unassembled WGS sequence"/>
</dbReference>
<dbReference type="STRING" id="2025994.A0A2T2ZZY7"/>
<proteinExistence type="predicted"/>
<organism evidence="3 4">
    <name type="scientific">Coniella lustricola</name>
    <dbReference type="NCBI Taxonomy" id="2025994"/>
    <lineage>
        <taxon>Eukaryota</taxon>
        <taxon>Fungi</taxon>
        <taxon>Dikarya</taxon>
        <taxon>Ascomycota</taxon>
        <taxon>Pezizomycotina</taxon>
        <taxon>Sordariomycetes</taxon>
        <taxon>Sordariomycetidae</taxon>
        <taxon>Diaporthales</taxon>
        <taxon>Schizoparmaceae</taxon>
        <taxon>Coniella</taxon>
    </lineage>
</organism>
<feature type="compositionally biased region" description="Basic and acidic residues" evidence="1">
    <location>
        <begin position="295"/>
        <end position="308"/>
    </location>
</feature>
<dbReference type="InParanoid" id="A0A2T2ZZY7"/>
<reference evidence="3 4" key="1">
    <citation type="journal article" date="2018" name="Mycol. Prog.">
        <title>Coniella lustricola, a new species from submerged detritus.</title>
        <authorList>
            <person name="Raudabaugh D.B."/>
            <person name="Iturriaga T."/>
            <person name="Carver A."/>
            <person name="Mondo S."/>
            <person name="Pangilinan J."/>
            <person name="Lipzen A."/>
            <person name="He G."/>
            <person name="Amirebrahimi M."/>
            <person name="Grigoriev I.V."/>
            <person name="Miller A.N."/>
        </authorList>
    </citation>
    <scope>NUCLEOTIDE SEQUENCE [LARGE SCALE GENOMIC DNA]</scope>
    <source>
        <strain evidence="3 4">B22-T-1</strain>
    </source>
</reference>
<dbReference type="OrthoDB" id="5417135at2759"/>
<name>A0A2T2ZZY7_9PEZI</name>
<evidence type="ECO:0000313" key="3">
    <source>
        <dbReference type="EMBL" id="PSR80291.1"/>
    </source>
</evidence>
<dbReference type="PANTHER" id="PTHR42088:SF1">
    <property type="entry name" value="YALI0F10131P"/>
    <property type="match status" value="1"/>
</dbReference>
<evidence type="ECO:0000313" key="4">
    <source>
        <dbReference type="Proteomes" id="UP000241462"/>
    </source>
</evidence>
<gene>
    <name evidence="3" type="ORF">BD289DRAFT_485078</name>
</gene>
<feature type="compositionally biased region" description="Polar residues" evidence="1">
    <location>
        <begin position="211"/>
        <end position="251"/>
    </location>
</feature>
<dbReference type="PANTHER" id="PTHR42088">
    <property type="entry name" value="YALI0F10131P"/>
    <property type="match status" value="1"/>
</dbReference>
<protein>
    <submittedName>
        <fullName evidence="3">Uncharacterized protein</fullName>
    </submittedName>
</protein>
<feature type="compositionally biased region" description="Low complexity" evidence="1">
    <location>
        <begin position="562"/>
        <end position="581"/>
    </location>
</feature>
<feature type="region of interest" description="Disordered" evidence="1">
    <location>
        <begin position="393"/>
        <end position="415"/>
    </location>
</feature>
<dbReference type="AlphaFoldDB" id="A0A2T2ZZY7"/>
<keyword evidence="2" id="KW-0472">Membrane</keyword>
<feature type="region of interest" description="Disordered" evidence="1">
    <location>
        <begin position="293"/>
        <end position="320"/>
    </location>
</feature>
<sequence>MDEMIARANGAAMGPRVPIGRRMAPLSEADVVKRAWVPTRIVDRSSSTTSDASAATTTCSDSSASNTCEKPVSTSVAGYISIGIAVPLAIAFICCLVYFHRRNVKRQAAEDRDPHHRSLDFGMGDVSANKTKRKSLLGLGGEKNKHPRGLSIDMNLSSPYLLPDHVQGSRESMNSLAKTLHQADDPYRPVTKLLSETGSIRTVDKGRYTPSVMSTSTKRMSRQSTAPHQPLRQNSYPKSPLTPSASSSVTAVESDVSIPPTIKEPASGPAPPPQCDLPALPVVPEIRHPAPVAQRDAREPGMNDHDADLPDFSNSSKRESDDELNLQINVKTDGAVGLGLLNGPQSGKQPLVSEGLSSTSHGAAGPVHQSVSGVIETTEDYADFDYAALVTRPEEDDDRGRSRVRESGLAVPQQGAKRLSVGLRPLPPTEITESEDPETRANRIRSFYKEYFDDSKPAPPMPEGASAIAAEYDGNHYGGEGAYFDPDSNQFIMPYAQPVSRRAMTPPPSGSRFPGGPRMGGPGPRGPGPMGPNGPGPRGPPRNFSGSIGGQPRAGSAMSYGPRPDSSASARGPRSGSAMSGKPKKNLPPPSPLNTLPTPGKLTDDHFALINASDFAPPESFGERAAGRSQSPLGERRAYAPKLPAVSPLVNTFDEMAALPSPHMLRKSGQFTGLDFAPPKKFKDSDNMSDAGSIRSNRSGLSRANEYAIRNGAGRLSRLPGDIIFSQAQLNESLKPTMNMHGNFY</sequence>
<keyword evidence="4" id="KW-1185">Reference proteome</keyword>
<keyword evidence="2" id="KW-0812">Transmembrane</keyword>
<keyword evidence="2" id="KW-1133">Transmembrane helix</keyword>
<evidence type="ECO:0000256" key="2">
    <source>
        <dbReference type="SAM" id="Phobius"/>
    </source>
</evidence>
<feature type="compositionally biased region" description="Low complexity" evidence="1">
    <location>
        <begin position="46"/>
        <end position="68"/>
    </location>
</feature>
<feature type="compositionally biased region" description="Pro residues" evidence="1">
    <location>
        <begin position="524"/>
        <end position="540"/>
    </location>
</feature>
<dbReference type="EMBL" id="KZ678535">
    <property type="protein sequence ID" value="PSR80291.1"/>
    <property type="molecule type" value="Genomic_DNA"/>
</dbReference>
<evidence type="ECO:0000256" key="1">
    <source>
        <dbReference type="SAM" id="MobiDB-lite"/>
    </source>
</evidence>
<feature type="region of interest" description="Disordered" evidence="1">
    <location>
        <begin position="201"/>
        <end position="280"/>
    </location>
</feature>
<feature type="transmembrane region" description="Helical" evidence="2">
    <location>
        <begin position="76"/>
        <end position="99"/>
    </location>
</feature>